<dbReference type="AlphaFoldDB" id="A0AAV7LJY9"/>
<evidence type="ECO:0000313" key="2">
    <source>
        <dbReference type="EMBL" id="KAJ1091751.1"/>
    </source>
</evidence>
<proteinExistence type="predicted"/>
<protein>
    <submittedName>
        <fullName evidence="2">Uncharacterized protein</fullName>
    </submittedName>
</protein>
<name>A0AAV7LJY9_PLEWA</name>
<keyword evidence="3" id="KW-1185">Reference proteome</keyword>
<comment type="caution">
    <text evidence="2">The sequence shown here is derived from an EMBL/GenBank/DDBJ whole genome shotgun (WGS) entry which is preliminary data.</text>
</comment>
<sequence length="281" mass="30588">MMKGMKATLENSQELQTSAEVIMDTGENQIMCSPNRYQGLDLLSNEEDGEVGGSGSRACLSSKDNVLVNNESQVWQPEHSKPPCELLDVAAPTKLRRLALLWRFETSPFVRNTNGTEATSSDRLRELLVALDERPNHETTGAPFHAALPRWETPEGGHQRKIEAQGAAIIRSGGGEIPVLPTRTLIDRGKFKSAGPGELSGRLGAHSHHGAPETLSPATRSRRELPGRGNQENVRIIGGEISKGDGDRNPHLPIKAQVGRKRRRAAERGSCSGRPAHVWLA</sequence>
<accession>A0AAV7LJY9</accession>
<gene>
    <name evidence="2" type="ORF">NDU88_004868</name>
</gene>
<evidence type="ECO:0000256" key="1">
    <source>
        <dbReference type="SAM" id="MobiDB-lite"/>
    </source>
</evidence>
<reference evidence="2" key="1">
    <citation type="journal article" date="2022" name="bioRxiv">
        <title>Sequencing and chromosome-scale assembly of the giantPleurodeles waltlgenome.</title>
        <authorList>
            <person name="Brown T."/>
            <person name="Elewa A."/>
            <person name="Iarovenko S."/>
            <person name="Subramanian E."/>
            <person name="Araus A.J."/>
            <person name="Petzold A."/>
            <person name="Susuki M."/>
            <person name="Suzuki K.-i.T."/>
            <person name="Hayashi T."/>
            <person name="Toyoda A."/>
            <person name="Oliveira C."/>
            <person name="Osipova E."/>
            <person name="Leigh N.D."/>
            <person name="Simon A."/>
            <person name="Yun M.H."/>
        </authorList>
    </citation>
    <scope>NUCLEOTIDE SEQUENCE</scope>
    <source>
        <strain evidence="2">20211129_DDA</strain>
        <tissue evidence="2">Liver</tissue>
    </source>
</reference>
<organism evidence="2 3">
    <name type="scientific">Pleurodeles waltl</name>
    <name type="common">Iberian ribbed newt</name>
    <dbReference type="NCBI Taxonomy" id="8319"/>
    <lineage>
        <taxon>Eukaryota</taxon>
        <taxon>Metazoa</taxon>
        <taxon>Chordata</taxon>
        <taxon>Craniata</taxon>
        <taxon>Vertebrata</taxon>
        <taxon>Euteleostomi</taxon>
        <taxon>Amphibia</taxon>
        <taxon>Batrachia</taxon>
        <taxon>Caudata</taxon>
        <taxon>Salamandroidea</taxon>
        <taxon>Salamandridae</taxon>
        <taxon>Pleurodelinae</taxon>
        <taxon>Pleurodeles</taxon>
    </lineage>
</organism>
<feature type="region of interest" description="Disordered" evidence="1">
    <location>
        <begin position="189"/>
        <end position="281"/>
    </location>
</feature>
<evidence type="ECO:0000313" key="3">
    <source>
        <dbReference type="Proteomes" id="UP001066276"/>
    </source>
</evidence>
<dbReference type="Proteomes" id="UP001066276">
    <property type="component" value="Chromosome 11"/>
</dbReference>
<dbReference type="EMBL" id="JANPWB010000015">
    <property type="protein sequence ID" value="KAJ1091751.1"/>
    <property type="molecule type" value="Genomic_DNA"/>
</dbReference>